<keyword evidence="5 8" id="KW-0812">Transmembrane</keyword>
<comment type="caution">
    <text evidence="11">The sequence shown here is derived from an EMBL/GenBank/DDBJ whole genome shotgun (WGS) entry which is preliminary data.</text>
</comment>
<evidence type="ECO:0000256" key="7">
    <source>
        <dbReference type="ARBA" id="ARBA00023136"/>
    </source>
</evidence>
<dbReference type="GO" id="GO:0046983">
    <property type="term" value="F:protein dimerization activity"/>
    <property type="evidence" value="ECO:0007669"/>
    <property type="project" value="InterPro"/>
</dbReference>
<accession>A0A364KWK9</accession>
<keyword evidence="7 8" id="KW-0472">Membrane</keyword>
<feature type="domain" description="EXPERA" evidence="10">
    <location>
        <begin position="331"/>
        <end position="479"/>
    </location>
</feature>
<evidence type="ECO:0000256" key="3">
    <source>
        <dbReference type="ARBA" id="ARBA00022679"/>
    </source>
</evidence>
<dbReference type="GO" id="GO:0008171">
    <property type="term" value="F:O-methyltransferase activity"/>
    <property type="evidence" value="ECO:0007669"/>
    <property type="project" value="InterPro"/>
</dbReference>
<dbReference type="PANTHER" id="PTHR43712">
    <property type="entry name" value="PUTATIVE (AFU_ORTHOLOGUE AFUA_4G14580)-RELATED"/>
    <property type="match status" value="1"/>
</dbReference>
<keyword evidence="4" id="KW-0949">S-adenosyl-L-methionine</keyword>
<evidence type="ECO:0000256" key="8">
    <source>
        <dbReference type="PROSITE-ProRule" id="PRU01087"/>
    </source>
</evidence>
<gene>
    <name evidence="11" type="ORF">BHQ10_003946</name>
</gene>
<evidence type="ECO:0000259" key="10">
    <source>
        <dbReference type="PROSITE" id="PS51751"/>
    </source>
</evidence>
<dbReference type="Proteomes" id="UP000249363">
    <property type="component" value="Unassembled WGS sequence"/>
</dbReference>
<dbReference type="PROSITE" id="PS51683">
    <property type="entry name" value="SAM_OMT_II"/>
    <property type="match status" value="1"/>
</dbReference>
<dbReference type="EMBL" id="MIKG01000006">
    <property type="protein sequence ID" value="RAO67934.1"/>
    <property type="molecule type" value="Genomic_DNA"/>
</dbReference>
<dbReference type="GO" id="GO:0032259">
    <property type="term" value="P:methylation"/>
    <property type="evidence" value="ECO:0007669"/>
    <property type="project" value="UniProtKB-KW"/>
</dbReference>
<dbReference type="SUPFAM" id="SSF46785">
    <property type="entry name" value="Winged helix' DNA-binding domain"/>
    <property type="match status" value="1"/>
</dbReference>
<dbReference type="InterPro" id="IPR036388">
    <property type="entry name" value="WH-like_DNA-bd_sf"/>
</dbReference>
<dbReference type="Gene3D" id="1.10.10.10">
    <property type="entry name" value="Winged helix-like DNA-binding domain superfamily/Winged helix DNA-binding domain"/>
    <property type="match status" value="1"/>
</dbReference>
<dbReference type="GeneID" id="63793162"/>
<proteinExistence type="predicted"/>
<dbReference type="OrthoDB" id="4214624at2759"/>
<evidence type="ECO:0000256" key="1">
    <source>
        <dbReference type="ARBA" id="ARBA00004141"/>
    </source>
</evidence>
<dbReference type="InterPro" id="IPR012967">
    <property type="entry name" value="COMT_dimerisation"/>
</dbReference>
<evidence type="ECO:0000256" key="4">
    <source>
        <dbReference type="ARBA" id="ARBA00022691"/>
    </source>
</evidence>
<dbReference type="AlphaFoldDB" id="A0A364KWK9"/>
<evidence type="ECO:0000256" key="6">
    <source>
        <dbReference type="ARBA" id="ARBA00022989"/>
    </source>
</evidence>
<dbReference type="PROSITE" id="PS51751">
    <property type="entry name" value="EXPERA"/>
    <property type="match status" value="1"/>
</dbReference>
<dbReference type="PANTHER" id="PTHR43712:SF1">
    <property type="entry name" value="HYPOTHETICAL O-METHYLTRANSFERASE (EUROFUNG)-RELATED"/>
    <property type="match status" value="1"/>
</dbReference>
<dbReference type="InterPro" id="IPR036390">
    <property type="entry name" value="WH_DNA-bd_sf"/>
</dbReference>
<dbReference type="InterPro" id="IPR029063">
    <property type="entry name" value="SAM-dependent_MTases_sf"/>
</dbReference>
<keyword evidence="2" id="KW-0489">Methyltransferase</keyword>
<dbReference type="Pfam" id="PF00891">
    <property type="entry name" value="Methyltransf_2"/>
    <property type="match status" value="1"/>
</dbReference>
<dbReference type="SUPFAM" id="SSF53335">
    <property type="entry name" value="S-adenosyl-L-methionine-dependent methyltransferases"/>
    <property type="match status" value="1"/>
</dbReference>
<protein>
    <recommendedName>
        <fullName evidence="10">EXPERA domain-containing protein</fullName>
    </recommendedName>
</protein>
<evidence type="ECO:0000256" key="9">
    <source>
        <dbReference type="SAM" id="Phobius"/>
    </source>
</evidence>
<dbReference type="Pfam" id="PF05241">
    <property type="entry name" value="EBP"/>
    <property type="match status" value="1"/>
</dbReference>
<dbReference type="GO" id="GO:0016020">
    <property type="term" value="C:membrane"/>
    <property type="evidence" value="ECO:0007669"/>
    <property type="project" value="UniProtKB-SubCell"/>
</dbReference>
<keyword evidence="3" id="KW-0808">Transferase</keyword>
<feature type="transmembrane region" description="Helical" evidence="9">
    <location>
        <begin position="460"/>
        <end position="480"/>
    </location>
</feature>
<name>A0A364KWK9_TALAM</name>
<sequence length="503" mass="56738">MDTVVDQVRKLAAAADEAGRKKLLDSLRDLSYAIETPYDTLQRFAGLHLQITVARIGVDLGIFDALNESKEPLSVATLAEKTGAAPELLGRILRALASYGQIKEASKDHFTSSSTTAVLADKGYQGGIHHFFDTVGPVLQQLPDFLAETQYADITQSDKTALQKAFNTELPGFIWFPNHPERFGYFQQLMTVQRAGAVNWLSVFPFQDELGDFQGKTVFVDIGGGFGHQSLSVKEAFPSIEGKIVLQDLPQTLEHVPPMDGIEVMPHNFFEPQVVKDAKFYYLRNVLHDWPDDKAVIILKNIIPALGPDSRILIDDMVLPNENVHWQATQTDLTMMAALGSKEPGILHCLFEGYFVTHHDRMGPAQDIFGQLWKEYAKSDSRYLASDSFVVSIEMITVFLWGPLCLYVAYLTTINHSLKHPLRVIICMAHLYGDTLYYATSLYDYYVNDISHSRPEVLYFWVYYFLMNFVWIVVPAYLLYNSVCLMSQAMERFNGEAGAKKTR</sequence>
<dbReference type="Gene3D" id="3.40.50.150">
    <property type="entry name" value="Vaccinia Virus protein VP39"/>
    <property type="match status" value="1"/>
</dbReference>
<dbReference type="InterPro" id="IPR001077">
    <property type="entry name" value="COMT_C"/>
</dbReference>
<comment type="subcellular location">
    <subcellularLocation>
        <location evidence="1">Membrane</location>
        <topology evidence="1">Multi-pass membrane protein</topology>
    </subcellularLocation>
</comment>
<dbReference type="RefSeq" id="XP_040732450.1">
    <property type="nucleotide sequence ID" value="XM_040876258.1"/>
</dbReference>
<dbReference type="STRING" id="1196081.A0A364KWK9"/>
<keyword evidence="12" id="KW-1185">Reference proteome</keyword>
<evidence type="ECO:0000313" key="12">
    <source>
        <dbReference type="Proteomes" id="UP000249363"/>
    </source>
</evidence>
<keyword evidence="6 8" id="KW-1133">Transmembrane helix</keyword>
<evidence type="ECO:0000256" key="2">
    <source>
        <dbReference type="ARBA" id="ARBA00022603"/>
    </source>
</evidence>
<organism evidence="11 12">
    <name type="scientific">Talaromyces amestolkiae</name>
    <dbReference type="NCBI Taxonomy" id="1196081"/>
    <lineage>
        <taxon>Eukaryota</taxon>
        <taxon>Fungi</taxon>
        <taxon>Dikarya</taxon>
        <taxon>Ascomycota</taxon>
        <taxon>Pezizomycotina</taxon>
        <taxon>Eurotiomycetes</taxon>
        <taxon>Eurotiomycetidae</taxon>
        <taxon>Eurotiales</taxon>
        <taxon>Trichocomaceae</taxon>
        <taxon>Talaromyces</taxon>
        <taxon>Talaromyces sect. Talaromyces</taxon>
    </lineage>
</organism>
<evidence type="ECO:0000256" key="5">
    <source>
        <dbReference type="ARBA" id="ARBA00022692"/>
    </source>
</evidence>
<feature type="transmembrane region" description="Helical" evidence="9">
    <location>
        <begin position="422"/>
        <end position="440"/>
    </location>
</feature>
<dbReference type="InterPro" id="IPR033118">
    <property type="entry name" value="EXPERA"/>
</dbReference>
<dbReference type="InterPro" id="IPR016461">
    <property type="entry name" value="COMT-like"/>
</dbReference>
<reference evidence="11 12" key="1">
    <citation type="journal article" date="2017" name="Biotechnol. Biofuels">
        <title>Differential beta-glucosidase expression as a function of carbon source availability in Talaromyces amestolkiae: a genomic and proteomic approach.</title>
        <authorList>
            <person name="de Eugenio L.I."/>
            <person name="Mendez-Liter J.A."/>
            <person name="Nieto-Dominguez M."/>
            <person name="Alonso L."/>
            <person name="Gil-Munoz J."/>
            <person name="Barriuso J."/>
            <person name="Prieto A."/>
            <person name="Martinez M.J."/>
        </authorList>
    </citation>
    <scope>NUCLEOTIDE SEQUENCE [LARGE SCALE GENOMIC DNA]</scope>
    <source>
        <strain evidence="11 12">CIB</strain>
    </source>
</reference>
<evidence type="ECO:0000313" key="11">
    <source>
        <dbReference type="EMBL" id="RAO67934.1"/>
    </source>
</evidence>
<dbReference type="Pfam" id="PF08100">
    <property type="entry name" value="Dimerisation"/>
    <property type="match status" value="1"/>
</dbReference>
<feature type="transmembrane region" description="Helical" evidence="9">
    <location>
        <begin position="389"/>
        <end position="410"/>
    </location>
</feature>